<evidence type="ECO:0000256" key="3">
    <source>
        <dbReference type="ARBA" id="ARBA00007870"/>
    </source>
</evidence>
<dbReference type="EMBL" id="LT670849">
    <property type="protein sequence ID" value="SHN84665.1"/>
    <property type="molecule type" value="Genomic_DNA"/>
</dbReference>
<dbReference type="PANTHER" id="PTHR21708:SF26">
    <property type="entry name" value="2-DEHYDROPANTOATE 2-REDUCTASE"/>
    <property type="match status" value="1"/>
</dbReference>
<comment type="similarity">
    <text evidence="3 11">Belongs to the ketopantoate reductase family.</text>
</comment>
<dbReference type="UniPathway" id="UPA00028">
    <property type="reaction ID" value="UER00004"/>
</dbReference>
<evidence type="ECO:0000313" key="15">
    <source>
        <dbReference type="Proteomes" id="UP000184096"/>
    </source>
</evidence>
<evidence type="ECO:0000256" key="2">
    <source>
        <dbReference type="ARBA" id="ARBA00004994"/>
    </source>
</evidence>
<keyword evidence="7 11" id="KW-0521">NADP</keyword>
<accession>A0A1M7UP42</accession>
<sequence>MRIAVIGAGGFGGYFGARLAQGGADVCFLARGAHLAAMRANGLLIEGGPERICANPVTASDNPSDLGVADFVLLAVKLWDTEMVLDQIKPMVGPFTTLISFQNGVLKDNALRDAYGAAKIMGGVGYVATTIDRPGVIRQTGPMERLVFGEFDGRRSARAEAFLHACLKGGINAELSTDILREIWEKYVFLVGLSGTTTAMRSAIGPIRENRQTRAFLLDVMREVVAVGNAHGAELQEDYAERRLALADDVAADMTSSMHHDLQRGRPLEIRWLSGGVVQLGSAVGITTPLNRAIADILALYEAGAPATLETRAMESSGAA</sequence>
<dbReference type="Proteomes" id="UP000184096">
    <property type="component" value="Chromosome I"/>
</dbReference>
<name>A0A1M7UP42_9BRAD</name>
<dbReference type="GO" id="GO:0005737">
    <property type="term" value="C:cytoplasm"/>
    <property type="evidence" value="ECO:0007669"/>
    <property type="project" value="TreeGrafter"/>
</dbReference>
<dbReference type="RefSeq" id="WP_072823432.1">
    <property type="nucleotide sequence ID" value="NZ_LT670849.1"/>
</dbReference>
<proteinExistence type="inferred from homology"/>
<dbReference type="InterPro" id="IPR013332">
    <property type="entry name" value="KPR_N"/>
</dbReference>
<comment type="function">
    <text evidence="1 11">Catalyzes the NADPH-dependent reduction of ketopantoate into pantoic acid.</text>
</comment>
<dbReference type="SUPFAM" id="SSF51735">
    <property type="entry name" value="NAD(P)-binding Rossmann-fold domains"/>
    <property type="match status" value="1"/>
</dbReference>
<evidence type="ECO:0000256" key="6">
    <source>
        <dbReference type="ARBA" id="ARBA00022655"/>
    </source>
</evidence>
<keyword evidence="15" id="KW-1185">Reference proteome</keyword>
<dbReference type="GO" id="GO:0008677">
    <property type="term" value="F:2-dehydropantoate 2-reductase activity"/>
    <property type="evidence" value="ECO:0007669"/>
    <property type="project" value="UniProtKB-EC"/>
</dbReference>
<feature type="domain" description="Ketopantoate reductase N-terminal" evidence="12">
    <location>
        <begin position="3"/>
        <end position="152"/>
    </location>
</feature>
<comment type="catalytic activity">
    <reaction evidence="10 11">
        <text>(R)-pantoate + NADP(+) = 2-dehydropantoate + NADPH + H(+)</text>
        <dbReference type="Rhea" id="RHEA:16233"/>
        <dbReference type="ChEBI" id="CHEBI:11561"/>
        <dbReference type="ChEBI" id="CHEBI:15378"/>
        <dbReference type="ChEBI" id="CHEBI:15980"/>
        <dbReference type="ChEBI" id="CHEBI:57783"/>
        <dbReference type="ChEBI" id="CHEBI:58349"/>
        <dbReference type="EC" id="1.1.1.169"/>
    </reaction>
</comment>
<dbReference type="InterPro" id="IPR003710">
    <property type="entry name" value="ApbA"/>
</dbReference>
<dbReference type="SUPFAM" id="SSF48179">
    <property type="entry name" value="6-phosphogluconate dehydrogenase C-terminal domain-like"/>
    <property type="match status" value="1"/>
</dbReference>
<keyword evidence="8 11" id="KW-0560">Oxidoreductase</keyword>
<dbReference type="EC" id="1.1.1.169" evidence="4 11"/>
<dbReference type="InterPro" id="IPR013328">
    <property type="entry name" value="6PGD_dom2"/>
</dbReference>
<dbReference type="Pfam" id="PF02558">
    <property type="entry name" value="ApbA"/>
    <property type="match status" value="1"/>
</dbReference>
<dbReference type="Pfam" id="PF08546">
    <property type="entry name" value="ApbA_C"/>
    <property type="match status" value="1"/>
</dbReference>
<comment type="pathway">
    <text evidence="2 11">Cofactor biosynthesis; (R)-pantothenate biosynthesis; (R)-pantoate from 3-methyl-2-oxobutanoate: step 2/2.</text>
</comment>
<dbReference type="InterPro" id="IPR008927">
    <property type="entry name" value="6-PGluconate_DH-like_C_sf"/>
</dbReference>
<evidence type="ECO:0000256" key="10">
    <source>
        <dbReference type="ARBA" id="ARBA00048793"/>
    </source>
</evidence>
<keyword evidence="6 11" id="KW-0566">Pantothenate biosynthesis</keyword>
<dbReference type="InterPro" id="IPR013752">
    <property type="entry name" value="KPA_reductase"/>
</dbReference>
<dbReference type="FunFam" id="1.10.1040.10:FF:000017">
    <property type="entry name" value="2-dehydropantoate 2-reductase"/>
    <property type="match status" value="1"/>
</dbReference>
<evidence type="ECO:0000259" key="13">
    <source>
        <dbReference type="Pfam" id="PF08546"/>
    </source>
</evidence>
<reference evidence="15" key="1">
    <citation type="submission" date="2016-11" db="EMBL/GenBank/DDBJ databases">
        <authorList>
            <person name="Varghese N."/>
            <person name="Submissions S."/>
        </authorList>
    </citation>
    <scope>NUCLEOTIDE SEQUENCE [LARGE SCALE GENOMIC DNA]</scope>
    <source>
        <strain evidence="15">GAS401</strain>
    </source>
</reference>
<evidence type="ECO:0000259" key="12">
    <source>
        <dbReference type="Pfam" id="PF02558"/>
    </source>
</evidence>
<dbReference type="InterPro" id="IPR036291">
    <property type="entry name" value="NAD(P)-bd_dom_sf"/>
</dbReference>
<dbReference type="OrthoDB" id="9796561at2"/>
<evidence type="ECO:0000256" key="7">
    <source>
        <dbReference type="ARBA" id="ARBA00022857"/>
    </source>
</evidence>
<evidence type="ECO:0000256" key="4">
    <source>
        <dbReference type="ARBA" id="ARBA00013014"/>
    </source>
</evidence>
<evidence type="ECO:0000313" key="14">
    <source>
        <dbReference type="EMBL" id="SHN84665.1"/>
    </source>
</evidence>
<gene>
    <name evidence="14" type="ORF">SAMN05444170_5993</name>
</gene>
<dbReference type="AlphaFoldDB" id="A0A1M7UP42"/>
<evidence type="ECO:0000256" key="11">
    <source>
        <dbReference type="RuleBase" id="RU362068"/>
    </source>
</evidence>
<evidence type="ECO:0000256" key="8">
    <source>
        <dbReference type="ARBA" id="ARBA00023002"/>
    </source>
</evidence>
<dbReference type="InterPro" id="IPR051402">
    <property type="entry name" value="KPR-Related"/>
</dbReference>
<evidence type="ECO:0000256" key="5">
    <source>
        <dbReference type="ARBA" id="ARBA00019465"/>
    </source>
</evidence>
<protein>
    <recommendedName>
        <fullName evidence="5 11">2-dehydropantoate 2-reductase</fullName>
        <ecNumber evidence="4 11">1.1.1.169</ecNumber>
    </recommendedName>
    <alternativeName>
        <fullName evidence="9 11">Ketopantoate reductase</fullName>
    </alternativeName>
</protein>
<dbReference type="GO" id="GO:0015940">
    <property type="term" value="P:pantothenate biosynthetic process"/>
    <property type="evidence" value="ECO:0007669"/>
    <property type="project" value="UniProtKB-UniPathway"/>
</dbReference>
<dbReference type="FunFam" id="3.40.50.720:FF:000307">
    <property type="entry name" value="2-dehydropantoate 2-reductase"/>
    <property type="match status" value="1"/>
</dbReference>
<organism evidence="14 15">
    <name type="scientific">Bradyrhizobium erythrophlei</name>
    <dbReference type="NCBI Taxonomy" id="1437360"/>
    <lineage>
        <taxon>Bacteria</taxon>
        <taxon>Pseudomonadati</taxon>
        <taxon>Pseudomonadota</taxon>
        <taxon>Alphaproteobacteria</taxon>
        <taxon>Hyphomicrobiales</taxon>
        <taxon>Nitrobacteraceae</taxon>
        <taxon>Bradyrhizobium</taxon>
    </lineage>
</organism>
<dbReference type="Gene3D" id="3.40.50.720">
    <property type="entry name" value="NAD(P)-binding Rossmann-like Domain"/>
    <property type="match status" value="1"/>
</dbReference>
<dbReference type="Gene3D" id="1.10.1040.10">
    <property type="entry name" value="N-(1-d-carboxylethyl)-l-norvaline Dehydrogenase, domain 2"/>
    <property type="match status" value="1"/>
</dbReference>
<feature type="domain" description="Ketopantoate reductase C-terminal" evidence="13">
    <location>
        <begin position="178"/>
        <end position="301"/>
    </location>
</feature>
<dbReference type="NCBIfam" id="TIGR00745">
    <property type="entry name" value="apbA_panE"/>
    <property type="match status" value="1"/>
</dbReference>
<dbReference type="PANTHER" id="PTHR21708">
    <property type="entry name" value="PROBABLE 2-DEHYDROPANTOATE 2-REDUCTASE"/>
    <property type="match status" value="1"/>
</dbReference>
<evidence type="ECO:0000256" key="1">
    <source>
        <dbReference type="ARBA" id="ARBA00002919"/>
    </source>
</evidence>
<evidence type="ECO:0000256" key="9">
    <source>
        <dbReference type="ARBA" id="ARBA00032024"/>
    </source>
</evidence>